<dbReference type="OrthoDB" id="582170at2"/>
<dbReference type="PROSITE" id="PS50110">
    <property type="entry name" value="RESPONSE_REGULATORY"/>
    <property type="match status" value="1"/>
</dbReference>
<organism evidence="3 4">
    <name type="scientific">Qipengyuania pelagi</name>
    <dbReference type="NCBI Taxonomy" id="994320"/>
    <lineage>
        <taxon>Bacteria</taxon>
        <taxon>Pseudomonadati</taxon>
        <taxon>Pseudomonadota</taxon>
        <taxon>Alphaproteobacteria</taxon>
        <taxon>Sphingomonadales</taxon>
        <taxon>Erythrobacteraceae</taxon>
        <taxon>Qipengyuania</taxon>
    </lineage>
</organism>
<dbReference type="Gene3D" id="3.40.50.2300">
    <property type="match status" value="1"/>
</dbReference>
<dbReference type="InterPro" id="IPR011006">
    <property type="entry name" value="CheY-like_superfamily"/>
</dbReference>
<dbReference type="SMART" id="SM00448">
    <property type="entry name" value="REC"/>
    <property type="match status" value="1"/>
</dbReference>
<feature type="domain" description="Response regulatory" evidence="2">
    <location>
        <begin position="6"/>
        <end position="116"/>
    </location>
</feature>
<reference evidence="3 4" key="1">
    <citation type="submission" date="2019-12" db="EMBL/GenBank/DDBJ databases">
        <title>Genomic-based taxomic classification of the family Erythrobacteraceae.</title>
        <authorList>
            <person name="Xu L."/>
        </authorList>
    </citation>
    <scope>NUCLEOTIDE SEQUENCE [LARGE SCALE GENOMIC DNA]</scope>
    <source>
        <strain evidence="3 4">JCM 17468</strain>
    </source>
</reference>
<accession>A0A844Y3R1</accession>
<sequence>MTEPISILLVDDEPLILMDLEFAAEDRGFKPCCASCVSEAMALIEDGVDVAVLDFNLVGGENCLPIARELSERSIPYIIHSGDANRQEEVFEMLDAVYVPKPASSDKVIATALSELRGARQEKSPTAAPAH</sequence>
<protein>
    <submittedName>
        <fullName evidence="3">Response regulator</fullName>
    </submittedName>
</protein>
<keyword evidence="1" id="KW-0597">Phosphoprotein</keyword>
<feature type="modified residue" description="4-aspartylphosphate" evidence="1">
    <location>
        <position position="54"/>
    </location>
</feature>
<evidence type="ECO:0000313" key="4">
    <source>
        <dbReference type="Proteomes" id="UP000430272"/>
    </source>
</evidence>
<name>A0A844Y3R1_9SPHN</name>
<dbReference type="GO" id="GO:0000160">
    <property type="term" value="P:phosphorelay signal transduction system"/>
    <property type="evidence" value="ECO:0007669"/>
    <property type="project" value="InterPro"/>
</dbReference>
<dbReference type="EMBL" id="WTYD01000001">
    <property type="protein sequence ID" value="MXO52714.1"/>
    <property type="molecule type" value="Genomic_DNA"/>
</dbReference>
<dbReference type="SUPFAM" id="SSF52172">
    <property type="entry name" value="CheY-like"/>
    <property type="match status" value="1"/>
</dbReference>
<gene>
    <name evidence="3" type="ORF">GRI47_01675</name>
</gene>
<dbReference type="Proteomes" id="UP000430272">
    <property type="component" value="Unassembled WGS sequence"/>
</dbReference>
<dbReference type="Pfam" id="PF00072">
    <property type="entry name" value="Response_reg"/>
    <property type="match status" value="1"/>
</dbReference>
<dbReference type="InterPro" id="IPR001789">
    <property type="entry name" value="Sig_transdc_resp-reg_receiver"/>
</dbReference>
<comment type="caution">
    <text evidence="3">The sequence shown here is derived from an EMBL/GenBank/DDBJ whole genome shotgun (WGS) entry which is preliminary data.</text>
</comment>
<evidence type="ECO:0000313" key="3">
    <source>
        <dbReference type="EMBL" id="MXO52714.1"/>
    </source>
</evidence>
<proteinExistence type="predicted"/>
<evidence type="ECO:0000256" key="1">
    <source>
        <dbReference type="PROSITE-ProRule" id="PRU00169"/>
    </source>
</evidence>
<dbReference type="AlphaFoldDB" id="A0A844Y3R1"/>
<dbReference type="RefSeq" id="WP_160659659.1">
    <property type="nucleotide sequence ID" value="NZ_BAABDV010000001.1"/>
</dbReference>
<keyword evidence="4" id="KW-1185">Reference proteome</keyword>
<evidence type="ECO:0000259" key="2">
    <source>
        <dbReference type="PROSITE" id="PS50110"/>
    </source>
</evidence>